<dbReference type="Proteomes" id="UP000831327">
    <property type="component" value="Chromosome"/>
</dbReference>
<dbReference type="Gene3D" id="3.40.190.10">
    <property type="entry name" value="Periplasmic binding protein-like II"/>
    <property type="match status" value="1"/>
</dbReference>
<dbReference type="InterPro" id="IPR042100">
    <property type="entry name" value="Bug_dom1"/>
</dbReference>
<dbReference type="InterPro" id="IPR005064">
    <property type="entry name" value="BUG"/>
</dbReference>
<dbReference type="Pfam" id="PF03401">
    <property type="entry name" value="TctC"/>
    <property type="match status" value="1"/>
</dbReference>
<evidence type="ECO:0000313" key="2">
    <source>
        <dbReference type="EMBL" id="BDG74145.1"/>
    </source>
</evidence>
<proteinExistence type="inferred from homology"/>
<dbReference type="PANTHER" id="PTHR42928">
    <property type="entry name" value="TRICARBOXYLATE-BINDING PROTEIN"/>
    <property type="match status" value="1"/>
</dbReference>
<protein>
    <recommendedName>
        <fullName evidence="4">Tripartite tricarboxylate transporter substrate binding protein</fullName>
    </recommendedName>
</protein>
<accession>A0ABM7Y7X1</accession>
<name>A0ABM7Y7X1_9PROT</name>
<sequence length="330" mass="33828">MRLSLDAAPGASHGSAMLRRTLLALPLATPALAQDRPTRLVIAFPPGGSTDILGRLIAPRMSDLLGATVTPENRSGASGAVGAGVVAQSAADGATLLLDSGGQSVNPFLLRGLSFDYVRDLAPVTLLATLPLLLVVRAESPATTLPDLLAALRADPSQARYGSVGIGARVHLAMAQLLRRAGIRGEHIPYRGGADQVTGLLRGDTPIGFTSPALAAPLLADRRVRAVAISSAARSPQYPGVPTVAEQGFDGFAIGDWLGVLAPAATPAPAIARIAAAAADAVNQPALRPRLDALGLQPAADGPAAFARFLAAERAQFEALIREEGIRLES</sequence>
<organism evidence="2 3">
    <name type="scientific">Roseomonas fluvialis</name>
    <dbReference type="NCBI Taxonomy" id="1750527"/>
    <lineage>
        <taxon>Bacteria</taxon>
        <taxon>Pseudomonadati</taxon>
        <taxon>Pseudomonadota</taxon>
        <taxon>Alphaproteobacteria</taxon>
        <taxon>Acetobacterales</taxon>
        <taxon>Roseomonadaceae</taxon>
        <taxon>Roseomonas</taxon>
    </lineage>
</organism>
<comment type="similarity">
    <text evidence="1">Belongs to the UPF0065 (bug) family.</text>
</comment>
<evidence type="ECO:0000313" key="3">
    <source>
        <dbReference type="Proteomes" id="UP000831327"/>
    </source>
</evidence>
<gene>
    <name evidence="2" type="ORF">Rmf_40740</name>
</gene>
<evidence type="ECO:0000256" key="1">
    <source>
        <dbReference type="ARBA" id="ARBA00006987"/>
    </source>
</evidence>
<dbReference type="PANTHER" id="PTHR42928:SF5">
    <property type="entry name" value="BLR1237 PROTEIN"/>
    <property type="match status" value="1"/>
</dbReference>
<dbReference type="Gene3D" id="3.40.190.150">
    <property type="entry name" value="Bordetella uptake gene, domain 1"/>
    <property type="match status" value="1"/>
</dbReference>
<reference evidence="2 3" key="1">
    <citation type="journal article" date="2016" name="Microbes Environ.">
        <title>Phylogenetically diverse aerobic anoxygenic phototrophic bacteria isolated from epilithic biofilms in Tama river, Japan.</title>
        <authorList>
            <person name="Hirose S."/>
            <person name="Matsuura K."/>
            <person name="Haruta S."/>
        </authorList>
    </citation>
    <scope>NUCLEOTIDE SEQUENCE [LARGE SCALE GENOMIC DNA]</scope>
    <source>
        <strain evidence="2 3">S08</strain>
    </source>
</reference>
<dbReference type="PIRSF" id="PIRSF017082">
    <property type="entry name" value="YflP"/>
    <property type="match status" value="1"/>
</dbReference>
<dbReference type="SUPFAM" id="SSF53850">
    <property type="entry name" value="Periplasmic binding protein-like II"/>
    <property type="match status" value="1"/>
</dbReference>
<keyword evidence="3" id="KW-1185">Reference proteome</keyword>
<evidence type="ECO:0008006" key="4">
    <source>
        <dbReference type="Google" id="ProtNLM"/>
    </source>
</evidence>
<dbReference type="EMBL" id="AP025637">
    <property type="protein sequence ID" value="BDG74145.1"/>
    <property type="molecule type" value="Genomic_DNA"/>
</dbReference>